<organism evidence="2 3">
    <name type="scientific">Nesidiocoris tenuis</name>
    <dbReference type="NCBI Taxonomy" id="355587"/>
    <lineage>
        <taxon>Eukaryota</taxon>
        <taxon>Metazoa</taxon>
        <taxon>Ecdysozoa</taxon>
        <taxon>Arthropoda</taxon>
        <taxon>Hexapoda</taxon>
        <taxon>Insecta</taxon>
        <taxon>Pterygota</taxon>
        <taxon>Neoptera</taxon>
        <taxon>Paraneoptera</taxon>
        <taxon>Hemiptera</taxon>
        <taxon>Heteroptera</taxon>
        <taxon>Panheteroptera</taxon>
        <taxon>Cimicomorpha</taxon>
        <taxon>Miridae</taxon>
        <taxon>Dicyphina</taxon>
        <taxon>Nesidiocoris</taxon>
    </lineage>
</organism>
<gene>
    <name evidence="2" type="ORF">NTEN_LOCUS2992</name>
</gene>
<dbReference type="EMBL" id="CADCXU010004662">
    <property type="protein sequence ID" value="CAA9996481.1"/>
    <property type="molecule type" value="Genomic_DNA"/>
</dbReference>
<protein>
    <submittedName>
        <fullName evidence="2">Uncharacterized protein</fullName>
    </submittedName>
</protein>
<dbReference type="OrthoDB" id="10664641at2759"/>
<reference evidence="2 3" key="1">
    <citation type="submission" date="2020-02" db="EMBL/GenBank/DDBJ databases">
        <authorList>
            <person name="Ferguson B K."/>
        </authorList>
    </citation>
    <scope>NUCLEOTIDE SEQUENCE [LARGE SCALE GENOMIC DNA]</scope>
</reference>
<feature type="non-terminal residue" evidence="2">
    <location>
        <position position="169"/>
    </location>
</feature>
<feature type="compositionally biased region" description="Polar residues" evidence="1">
    <location>
        <begin position="116"/>
        <end position="134"/>
    </location>
</feature>
<keyword evidence="3" id="KW-1185">Reference proteome</keyword>
<dbReference type="AlphaFoldDB" id="A0A6H5G338"/>
<proteinExistence type="predicted"/>
<feature type="region of interest" description="Disordered" evidence="1">
    <location>
        <begin position="1"/>
        <end position="47"/>
    </location>
</feature>
<sequence>MQELAPLNGNANQSIDMAPPPYSSAAPPPFDVKYHEPQPTAPTLESLVEVDTPRNCHTNITLETHPRVQPARVEEQYVQAVGFRPPGWVDISGYTGENSPPPSPIEENHPDDNLADTLNDQSTQESEWTPNSSHENVEEQSAVGQALNLTVPQTIGSTAFGTIGPDNTS</sequence>
<name>A0A6H5G338_9HEMI</name>
<evidence type="ECO:0000256" key="1">
    <source>
        <dbReference type="SAM" id="MobiDB-lite"/>
    </source>
</evidence>
<feature type="region of interest" description="Disordered" evidence="1">
    <location>
        <begin position="85"/>
        <end position="147"/>
    </location>
</feature>
<evidence type="ECO:0000313" key="2">
    <source>
        <dbReference type="EMBL" id="CAA9996481.1"/>
    </source>
</evidence>
<dbReference type="Proteomes" id="UP000479000">
    <property type="component" value="Unassembled WGS sequence"/>
</dbReference>
<accession>A0A6H5G338</accession>
<evidence type="ECO:0000313" key="3">
    <source>
        <dbReference type="Proteomes" id="UP000479000"/>
    </source>
</evidence>
<feature type="compositionally biased region" description="Pro residues" evidence="1">
    <location>
        <begin position="18"/>
        <end position="30"/>
    </location>
</feature>